<proteinExistence type="predicted"/>
<dbReference type="Pfam" id="PF10707">
    <property type="entry name" value="YrbL-PhoP_reg"/>
    <property type="match status" value="1"/>
</dbReference>
<dbReference type="RefSeq" id="WP_303304332.1">
    <property type="nucleotide sequence ID" value="NZ_BAABDA010000064.1"/>
</dbReference>
<organism evidence="1 2">
    <name type="scientific">Flavivirga jejuensis</name>
    <dbReference type="NCBI Taxonomy" id="870487"/>
    <lineage>
        <taxon>Bacteria</taxon>
        <taxon>Pseudomonadati</taxon>
        <taxon>Bacteroidota</taxon>
        <taxon>Flavobacteriia</taxon>
        <taxon>Flavobacteriales</taxon>
        <taxon>Flavobacteriaceae</taxon>
        <taxon>Flavivirga</taxon>
    </lineage>
</organism>
<name>A0ABT8WUX9_9FLAO</name>
<accession>A0ABT8WUX9</accession>
<dbReference type="EMBL" id="JAUOEL010000010">
    <property type="protein sequence ID" value="MDO5976998.1"/>
    <property type="molecule type" value="Genomic_DNA"/>
</dbReference>
<protein>
    <submittedName>
        <fullName evidence="1">YrbL family protein</fullName>
    </submittedName>
</protein>
<evidence type="ECO:0000313" key="2">
    <source>
        <dbReference type="Proteomes" id="UP001176806"/>
    </source>
</evidence>
<reference evidence="1" key="1">
    <citation type="submission" date="2023-07" db="EMBL/GenBank/DDBJ databases">
        <title>Two novel species in the genus Flavivirga.</title>
        <authorList>
            <person name="Kwon K."/>
        </authorList>
    </citation>
    <scope>NUCLEOTIDE SEQUENCE</scope>
    <source>
        <strain evidence="1">KACC 14158</strain>
    </source>
</reference>
<keyword evidence="2" id="KW-1185">Reference proteome</keyword>
<sequence>MIKILDEHFIAEGTYQKCYRHPSNQNLCIKISKQNIEISRLAYEIKYCEKISKKKIKKKDYQFFSIFHGTVETNLGKGYVFDLIKDETNQEISKTLEYYLLNPNPAISDQTLKIAFERLIQLMAKYKIIANDIRAKNICCKILKNKTIELIHIDGLGHRDFIPLVNWFSYFAKKKIERRLLRFDLYDLDVHRNYLKSFYKNQDDTIQ</sequence>
<dbReference type="InterPro" id="IPR019647">
    <property type="entry name" value="PhoP_reg_network_YrbL"/>
</dbReference>
<evidence type="ECO:0000313" key="1">
    <source>
        <dbReference type="EMBL" id="MDO5976998.1"/>
    </source>
</evidence>
<dbReference type="Proteomes" id="UP001176806">
    <property type="component" value="Unassembled WGS sequence"/>
</dbReference>
<comment type="caution">
    <text evidence="1">The sequence shown here is derived from an EMBL/GenBank/DDBJ whole genome shotgun (WGS) entry which is preliminary data.</text>
</comment>
<gene>
    <name evidence="1" type="ORF">Q4Q40_22590</name>
</gene>